<dbReference type="Proteomes" id="UP000827724">
    <property type="component" value="Unassembled WGS sequence"/>
</dbReference>
<proteinExistence type="predicted"/>
<keyword evidence="1" id="KW-0175">Coiled coil</keyword>
<dbReference type="OrthoDB" id="4961422at2759"/>
<evidence type="ECO:0000313" key="2">
    <source>
        <dbReference type="EMBL" id="KAH6605183.1"/>
    </source>
</evidence>
<protein>
    <submittedName>
        <fullName evidence="2">Uncharacterized protein</fullName>
    </submittedName>
</protein>
<organism evidence="2 3">
    <name type="scientific">Trichoderma cornu-damae</name>
    <dbReference type="NCBI Taxonomy" id="654480"/>
    <lineage>
        <taxon>Eukaryota</taxon>
        <taxon>Fungi</taxon>
        <taxon>Dikarya</taxon>
        <taxon>Ascomycota</taxon>
        <taxon>Pezizomycotina</taxon>
        <taxon>Sordariomycetes</taxon>
        <taxon>Hypocreomycetidae</taxon>
        <taxon>Hypocreales</taxon>
        <taxon>Hypocreaceae</taxon>
        <taxon>Trichoderma</taxon>
    </lineage>
</organism>
<keyword evidence="3" id="KW-1185">Reference proteome</keyword>
<name>A0A9P8TUB6_9HYPO</name>
<gene>
    <name evidence="2" type="ORF">Trco_006890</name>
</gene>
<accession>A0A9P8TUB6</accession>
<dbReference type="EMBL" id="JAIWOZ010000005">
    <property type="protein sequence ID" value="KAH6605183.1"/>
    <property type="molecule type" value="Genomic_DNA"/>
</dbReference>
<evidence type="ECO:0000313" key="3">
    <source>
        <dbReference type="Proteomes" id="UP000827724"/>
    </source>
</evidence>
<reference evidence="2" key="1">
    <citation type="submission" date="2021-08" db="EMBL/GenBank/DDBJ databases">
        <title>Chromosome-Level Trichoderma cornu-damae using Hi-C Data.</title>
        <authorList>
            <person name="Kim C.S."/>
        </authorList>
    </citation>
    <scope>NUCLEOTIDE SEQUENCE</scope>
    <source>
        <strain evidence="2">KA19-0412C</strain>
    </source>
</reference>
<comment type="caution">
    <text evidence="2">The sequence shown here is derived from an EMBL/GenBank/DDBJ whole genome shotgun (WGS) entry which is preliminary data.</text>
</comment>
<sequence length="66" mass="7592">MDWEALQEELTVQEVILDSLQGEAFEGVERERDEARAEIQKLKRALKALEKANHGDDGMRPFHSNL</sequence>
<evidence type="ECO:0000256" key="1">
    <source>
        <dbReference type="SAM" id="Coils"/>
    </source>
</evidence>
<dbReference type="AlphaFoldDB" id="A0A9P8TUB6"/>
<feature type="coiled-coil region" evidence="1">
    <location>
        <begin position="25"/>
        <end position="52"/>
    </location>
</feature>